<dbReference type="AlphaFoldDB" id="A0A848KEZ8"/>
<dbReference type="Proteomes" id="UP000535543">
    <property type="component" value="Unassembled WGS sequence"/>
</dbReference>
<evidence type="ECO:0000313" key="3">
    <source>
        <dbReference type="Proteomes" id="UP000535543"/>
    </source>
</evidence>
<accession>A0A848KEZ8</accession>
<comment type="caution">
    <text evidence="2">The sequence shown here is derived from an EMBL/GenBank/DDBJ whole genome shotgun (WGS) entry which is preliminary data.</text>
</comment>
<dbReference type="RefSeq" id="WP_169589276.1">
    <property type="nucleotide sequence ID" value="NZ_VCQU01000006.1"/>
</dbReference>
<sequence>MADGEWVELTEALAVLKRQLVDAETTRPDEHGTFELGRVEVEFCVELRNHRPGDEKLEFGVVAGAEAEHDSGVEHRIKLVLNPKDFERPLKGARHRRS</sequence>
<protein>
    <recommendedName>
        <fullName evidence="1">Trypsin-co-occurring domain-containing protein</fullName>
    </recommendedName>
</protein>
<gene>
    <name evidence="2" type="ORF">FGL95_17725</name>
</gene>
<feature type="domain" description="Trypsin-co-occurring" evidence="1">
    <location>
        <begin position="7"/>
        <end position="83"/>
    </location>
</feature>
<evidence type="ECO:0000259" key="1">
    <source>
        <dbReference type="Pfam" id="PF19631"/>
    </source>
</evidence>
<evidence type="ECO:0000313" key="2">
    <source>
        <dbReference type="EMBL" id="NMN96879.1"/>
    </source>
</evidence>
<dbReference type="Pfam" id="PF19631">
    <property type="entry name" value="Trypco2"/>
    <property type="match status" value="1"/>
</dbReference>
<dbReference type="EMBL" id="VCQU01000006">
    <property type="protein sequence ID" value="NMN96879.1"/>
    <property type="molecule type" value="Genomic_DNA"/>
</dbReference>
<name>A0A848KEZ8_9NOCA</name>
<organism evidence="2 3">
    <name type="scientific">Antrihabitans stalactiti</name>
    <dbReference type="NCBI Taxonomy" id="2584121"/>
    <lineage>
        <taxon>Bacteria</taxon>
        <taxon>Bacillati</taxon>
        <taxon>Actinomycetota</taxon>
        <taxon>Actinomycetes</taxon>
        <taxon>Mycobacteriales</taxon>
        <taxon>Nocardiaceae</taxon>
        <taxon>Antrihabitans</taxon>
    </lineage>
</organism>
<dbReference type="InterPro" id="IPR045608">
    <property type="entry name" value="Trypco2"/>
</dbReference>
<reference evidence="2 3" key="1">
    <citation type="submission" date="2019-05" db="EMBL/GenBank/DDBJ databases">
        <authorList>
            <person name="Lee S.D."/>
        </authorList>
    </citation>
    <scope>NUCLEOTIDE SEQUENCE [LARGE SCALE GENOMIC DNA]</scope>
    <source>
        <strain evidence="2 3">YC2-7</strain>
    </source>
</reference>
<keyword evidence="3" id="KW-1185">Reference proteome</keyword>
<reference evidence="2 3" key="2">
    <citation type="submission" date="2020-06" db="EMBL/GenBank/DDBJ databases">
        <title>Antribacter stalactiti gen. nov., sp. nov., a new member of the family Nacardiaceae isolated from a cave.</title>
        <authorList>
            <person name="Kim I.S."/>
        </authorList>
    </citation>
    <scope>NUCLEOTIDE SEQUENCE [LARGE SCALE GENOMIC DNA]</scope>
    <source>
        <strain evidence="2 3">YC2-7</strain>
    </source>
</reference>
<proteinExistence type="predicted"/>